<feature type="transmembrane region" description="Helical" evidence="7">
    <location>
        <begin position="12"/>
        <end position="33"/>
    </location>
</feature>
<dbReference type="InterPro" id="IPR027470">
    <property type="entry name" value="Cation_efflux_CTD"/>
</dbReference>
<reference evidence="10 11" key="1">
    <citation type="submission" date="2019-05" db="EMBL/GenBank/DDBJ databases">
        <authorList>
            <person name="Narsing Rao M.P."/>
            <person name="Li W.J."/>
        </authorList>
    </citation>
    <scope>NUCLEOTIDE SEQUENCE [LARGE SCALE GENOMIC DNA]</scope>
    <source>
        <strain evidence="10 11">SYSU_K30003</strain>
    </source>
</reference>
<keyword evidence="3" id="KW-0813">Transport</keyword>
<dbReference type="InterPro" id="IPR002524">
    <property type="entry name" value="Cation_efflux"/>
</dbReference>
<dbReference type="OrthoDB" id="9806522at2"/>
<dbReference type="Proteomes" id="UP000309676">
    <property type="component" value="Unassembled WGS sequence"/>
</dbReference>
<dbReference type="PANTHER" id="PTHR43840">
    <property type="entry name" value="MITOCHONDRIAL METAL TRANSPORTER 1-RELATED"/>
    <property type="match status" value="1"/>
</dbReference>
<dbReference type="InterPro" id="IPR036837">
    <property type="entry name" value="Cation_efflux_CTD_sf"/>
</dbReference>
<keyword evidence="5 7" id="KW-1133">Transmembrane helix</keyword>
<evidence type="ECO:0000256" key="7">
    <source>
        <dbReference type="SAM" id="Phobius"/>
    </source>
</evidence>
<evidence type="ECO:0000256" key="1">
    <source>
        <dbReference type="ARBA" id="ARBA00004141"/>
    </source>
</evidence>
<evidence type="ECO:0000256" key="3">
    <source>
        <dbReference type="ARBA" id="ARBA00022448"/>
    </source>
</evidence>
<feature type="domain" description="Cation efflux protein transmembrane" evidence="8">
    <location>
        <begin position="12"/>
        <end position="211"/>
    </location>
</feature>
<dbReference type="NCBIfam" id="TIGR01297">
    <property type="entry name" value="CDF"/>
    <property type="match status" value="1"/>
</dbReference>
<dbReference type="Gene3D" id="3.30.70.1350">
    <property type="entry name" value="Cation efflux protein, cytoplasmic domain"/>
    <property type="match status" value="1"/>
</dbReference>
<accession>A0A5R9GDT7</accession>
<dbReference type="EMBL" id="VCIW01000005">
    <property type="protein sequence ID" value="TLS52506.1"/>
    <property type="molecule type" value="Genomic_DNA"/>
</dbReference>
<dbReference type="AlphaFoldDB" id="A0A5R9GDT7"/>
<evidence type="ECO:0000256" key="6">
    <source>
        <dbReference type="ARBA" id="ARBA00023136"/>
    </source>
</evidence>
<sequence length="302" mass="33474">MLSTERRSVYAIWISLFSNIVLTILKFVVGFLFSSQVLIADGVHNAGDVFATAAALVSMMVSKRDPDLEHPYGHGKAEVIGAGFVAVILVMAALYIGYHSALALWEPPHAANWLVFGAAALSLVWKQWLYMYTMRIGREIKSSGLVATAYDHLADVYASIAAVFGIGLSMAGEYFGIRFLTYGDPVAGIVVAFLVLRLAIHMGRSSIDILMEKNIDEDKMKQLKAIVLSVPWVKRIDRIRAREHGHYIIADVRVAIPAELSVAEGHDVTRRIKHSIQEQMVEVSEVLVHINPWYEGTEPKKV</sequence>
<dbReference type="Pfam" id="PF16916">
    <property type="entry name" value="ZT_dimer"/>
    <property type="match status" value="1"/>
</dbReference>
<dbReference type="InterPro" id="IPR050291">
    <property type="entry name" value="CDF_Transporter"/>
</dbReference>
<keyword evidence="4 7" id="KW-0812">Transmembrane</keyword>
<name>A0A5R9GDT7_9BACL</name>
<dbReference type="Pfam" id="PF01545">
    <property type="entry name" value="Cation_efflux"/>
    <property type="match status" value="1"/>
</dbReference>
<dbReference type="PANTHER" id="PTHR43840:SF15">
    <property type="entry name" value="MITOCHONDRIAL METAL TRANSPORTER 1-RELATED"/>
    <property type="match status" value="1"/>
</dbReference>
<evidence type="ECO:0000256" key="2">
    <source>
        <dbReference type="ARBA" id="ARBA00008114"/>
    </source>
</evidence>
<feature type="transmembrane region" description="Helical" evidence="7">
    <location>
        <begin position="153"/>
        <end position="176"/>
    </location>
</feature>
<comment type="subcellular location">
    <subcellularLocation>
        <location evidence="1">Membrane</location>
        <topology evidence="1">Multi-pass membrane protein</topology>
    </subcellularLocation>
</comment>
<protein>
    <submittedName>
        <fullName evidence="10">Cation transporter</fullName>
    </submittedName>
</protein>
<organism evidence="10 11">
    <name type="scientific">Paenibacillus antri</name>
    <dbReference type="NCBI Taxonomy" id="2582848"/>
    <lineage>
        <taxon>Bacteria</taxon>
        <taxon>Bacillati</taxon>
        <taxon>Bacillota</taxon>
        <taxon>Bacilli</taxon>
        <taxon>Bacillales</taxon>
        <taxon>Paenibacillaceae</taxon>
        <taxon>Paenibacillus</taxon>
    </lineage>
</organism>
<comment type="caution">
    <text evidence="10">The sequence shown here is derived from an EMBL/GenBank/DDBJ whole genome shotgun (WGS) entry which is preliminary data.</text>
</comment>
<dbReference type="InterPro" id="IPR027469">
    <property type="entry name" value="Cation_efflux_TMD_sf"/>
</dbReference>
<comment type="similarity">
    <text evidence="2">Belongs to the cation diffusion facilitator (CDF) transporter (TC 2.A.4) family.</text>
</comment>
<feature type="transmembrane region" description="Helical" evidence="7">
    <location>
        <begin position="182"/>
        <end position="200"/>
    </location>
</feature>
<dbReference type="FunFam" id="1.20.1510.10:FF:000006">
    <property type="entry name" value="Divalent cation efflux transporter"/>
    <property type="match status" value="1"/>
</dbReference>
<evidence type="ECO:0000256" key="4">
    <source>
        <dbReference type="ARBA" id="ARBA00022692"/>
    </source>
</evidence>
<gene>
    <name evidence="10" type="ORF">FE782_11150</name>
</gene>
<evidence type="ECO:0000259" key="8">
    <source>
        <dbReference type="Pfam" id="PF01545"/>
    </source>
</evidence>
<dbReference type="GO" id="GO:0008324">
    <property type="term" value="F:monoatomic cation transmembrane transporter activity"/>
    <property type="evidence" value="ECO:0007669"/>
    <property type="project" value="InterPro"/>
</dbReference>
<evidence type="ECO:0000259" key="9">
    <source>
        <dbReference type="Pfam" id="PF16916"/>
    </source>
</evidence>
<dbReference type="Gene3D" id="1.20.1510.10">
    <property type="entry name" value="Cation efflux protein transmembrane domain"/>
    <property type="match status" value="1"/>
</dbReference>
<feature type="transmembrane region" description="Helical" evidence="7">
    <location>
        <begin position="79"/>
        <end position="98"/>
    </location>
</feature>
<evidence type="ECO:0000313" key="11">
    <source>
        <dbReference type="Proteomes" id="UP000309676"/>
    </source>
</evidence>
<dbReference type="GO" id="GO:0016020">
    <property type="term" value="C:membrane"/>
    <property type="evidence" value="ECO:0007669"/>
    <property type="project" value="UniProtKB-SubCell"/>
</dbReference>
<feature type="transmembrane region" description="Helical" evidence="7">
    <location>
        <begin position="110"/>
        <end position="132"/>
    </location>
</feature>
<feature type="domain" description="Cation efflux protein cytoplasmic" evidence="9">
    <location>
        <begin position="216"/>
        <end position="292"/>
    </location>
</feature>
<evidence type="ECO:0000256" key="5">
    <source>
        <dbReference type="ARBA" id="ARBA00022989"/>
    </source>
</evidence>
<evidence type="ECO:0000313" key="10">
    <source>
        <dbReference type="EMBL" id="TLS52506.1"/>
    </source>
</evidence>
<keyword evidence="6 7" id="KW-0472">Membrane</keyword>
<keyword evidence="11" id="KW-1185">Reference proteome</keyword>
<dbReference type="SUPFAM" id="SSF160240">
    <property type="entry name" value="Cation efflux protein cytoplasmic domain-like"/>
    <property type="match status" value="1"/>
</dbReference>
<dbReference type="InterPro" id="IPR058533">
    <property type="entry name" value="Cation_efflux_TM"/>
</dbReference>
<dbReference type="SUPFAM" id="SSF161111">
    <property type="entry name" value="Cation efflux protein transmembrane domain-like"/>
    <property type="match status" value="1"/>
</dbReference>
<proteinExistence type="inferred from homology"/>